<accession>A0A830CRF2</accession>
<comment type="caution">
    <text evidence="9">The sequence shown here is derived from an EMBL/GenBank/DDBJ whole genome shotgun (WGS) entry which is preliminary data.</text>
</comment>
<dbReference type="Proteomes" id="UP000653305">
    <property type="component" value="Unassembled WGS sequence"/>
</dbReference>
<comment type="similarity">
    <text evidence="2 6">Belongs to the drug/metabolite transporter (DMT) superfamily. Plant drug/metabolite exporter (P-DME) (TC 2.A.7.4) family.</text>
</comment>
<evidence type="ECO:0000256" key="2">
    <source>
        <dbReference type="ARBA" id="ARBA00007635"/>
    </source>
</evidence>
<proteinExistence type="inferred from homology"/>
<dbReference type="InterPro" id="IPR037185">
    <property type="entry name" value="EmrE-like"/>
</dbReference>
<comment type="subcellular location">
    <subcellularLocation>
        <location evidence="1 6">Membrane</location>
        <topology evidence="1 6">Multi-pass membrane protein</topology>
    </subcellularLocation>
</comment>
<reference evidence="9" key="1">
    <citation type="submission" date="2020-07" db="EMBL/GenBank/DDBJ databases">
        <title>Ethylene signaling mediates host invasion by parasitic plants.</title>
        <authorList>
            <person name="Yoshida S."/>
        </authorList>
    </citation>
    <scope>NUCLEOTIDE SEQUENCE</scope>
    <source>
        <strain evidence="9">Okayama</strain>
    </source>
</reference>
<name>A0A830CRF2_9LAMI</name>
<evidence type="ECO:0000256" key="6">
    <source>
        <dbReference type="RuleBase" id="RU363077"/>
    </source>
</evidence>
<feature type="region of interest" description="Disordered" evidence="7">
    <location>
        <begin position="358"/>
        <end position="406"/>
    </location>
</feature>
<feature type="transmembrane region" description="Helical" evidence="6">
    <location>
        <begin position="141"/>
        <end position="159"/>
    </location>
</feature>
<protein>
    <recommendedName>
        <fullName evidence="6">WAT1-related protein</fullName>
    </recommendedName>
</protein>
<dbReference type="EMBL" id="BMAC01000540">
    <property type="protein sequence ID" value="GFP98654.1"/>
    <property type="molecule type" value="Genomic_DNA"/>
</dbReference>
<feature type="transmembrane region" description="Helical" evidence="6">
    <location>
        <begin position="18"/>
        <end position="36"/>
    </location>
</feature>
<keyword evidence="5 6" id="KW-0472">Membrane</keyword>
<dbReference type="GO" id="GO:0016020">
    <property type="term" value="C:membrane"/>
    <property type="evidence" value="ECO:0007669"/>
    <property type="project" value="UniProtKB-SubCell"/>
</dbReference>
<dbReference type="Pfam" id="PF00892">
    <property type="entry name" value="EamA"/>
    <property type="match status" value="2"/>
</dbReference>
<evidence type="ECO:0000256" key="3">
    <source>
        <dbReference type="ARBA" id="ARBA00022692"/>
    </source>
</evidence>
<evidence type="ECO:0000259" key="8">
    <source>
        <dbReference type="Pfam" id="PF00892"/>
    </source>
</evidence>
<evidence type="ECO:0000256" key="5">
    <source>
        <dbReference type="ARBA" id="ARBA00023136"/>
    </source>
</evidence>
<evidence type="ECO:0000256" key="1">
    <source>
        <dbReference type="ARBA" id="ARBA00004141"/>
    </source>
</evidence>
<feature type="transmembrane region" description="Helical" evidence="6">
    <location>
        <begin position="225"/>
        <end position="245"/>
    </location>
</feature>
<dbReference type="InterPro" id="IPR030184">
    <property type="entry name" value="WAT1-related"/>
</dbReference>
<feature type="transmembrane region" description="Helical" evidence="6">
    <location>
        <begin position="193"/>
        <end position="213"/>
    </location>
</feature>
<gene>
    <name evidence="9" type="ORF">PHJA_002009300</name>
</gene>
<dbReference type="SUPFAM" id="SSF103481">
    <property type="entry name" value="Multidrug resistance efflux transporter EmrE"/>
    <property type="match status" value="2"/>
</dbReference>
<keyword evidence="3 6" id="KW-0812">Transmembrane</keyword>
<dbReference type="AlphaFoldDB" id="A0A830CRF2"/>
<keyword evidence="10" id="KW-1185">Reference proteome</keyword>
<feature type="transmembrane region" description="Helical" evidence="6">
    <location>
        <begin position="78"/>
        <end position="97"/>
    </location>
</feature>
<dbReference type="OrthoDB" id="1728340at2759"/>
<feature type="transmembrane region" description="Helical" evidence="6">
    <location>
        <begin position="315"/>
        <end position="334"/>
    </location>
</feature>
<dbReference type="GO" id="GO:0022857">
    <property type="term" value="F:transmembrane transporter activity"/>
    <property type="evidence" value="ECO:0007669"/>
    <property type="project" value="InterPro"/>
</dbReference>
<dbReference type="PANTHER" id="PTHR31218">
    <property type="entry name" value="WAT1-RELATED PROTEIN"/>
    <property type="match status" value="1"/>
</dbReference>
<feature type="transmembrane region" description="Helical" evidence="6">
    <location>
        <begin position="109"/>
        <end position="129"/>
    </location>
</feature>
<feature type="domain" description="EamA" evidence="8">
    <location>
        <begin position="195"/>
        <end position="333"/>
    </location>
</feature>
<evidence type="ECO:0000256" key="7">
    <source>
        <dbReference type="SAM" id="MobiDB-lite"/>
    </source>
</evidence>
<evidence type="ECO:0000313" key="10">
    <source>
        <dbReference type="Proteomes" id="UP000653305"/>
    </source>
</evidence>
<feature type="transmembrane region" description="Helical" evidence="6">
    <location>
        <begin position="289"/>
        <end position="309"/>
    </location>
</feature>
<sequence>MPSWESICNTIHGLKPTLIMLLVQTLLSMVNVGYKLAANDGMSLPVLIAYRLIFGAAFITPIAILVERKKRPKLTRTIVLYGFLCGLFGGALGQNLYLKSLVLTSATFASAMANLIPAVTFVIAVSLRIEKLGWSTFAGKAKVLGTLLGISGAMLFTFYKGPELNIGSTGINLLETTSAHPQTRNNAQGGHNLVLGLFLALASCVCYSLWLIIQAKAAEKYPCPYSLTAMMNFWGSIQSTAYAMGTERDWAQWALGWNIRLLAVVVAGVLGSGLMFTLVAWCVRMRGPLFVSVFNPLMLVMVAIAGALFLEEKLYLGMVFGGVLIVFGLYMVLWGKGKELKKTLQILPENINRQDEPEMFSSFRNDDVNGGSSRKGKGDEEEEEDNEHGQRDSHASSEMLGLYMHP</sequence>
<feature type="domain" description="EamA" evidence="8">
    <location>
        <begin position="18"/>
        <end position="154"/>
    </location>
</feature>
<feature type="transmembrane region" description="Helical" evidence="6">
    <location>
        <begin position="257"/>
        <end position="282"/>
    </location>
</feature>
<feature type="transmembrane region" description="Helical" evidence="6">
    <location>
        <begin position="48"/>
        <end position="66"/>
    </location>
</feature>
<organism evidence="9 10">
    <name type="scientific">Phtheirospermum japonicum</name>
    <dbReference type="NCBI Taxonomy" id="374723"/>
    <lineage>
        <taxon>Eukaryota</taxon>
        <taxon>Viridiplantae</taxon>
        <taxon>Streptophyta</taxon>
        <taxon>Embryophyta</taxon>
        <taxon>Tracheophyta</taxon>
        <taxon>Spermatophyta</taxon>
        <taxon>Magnoliopsida</taxon>
        <taxon>eudicotyledons</taxon>
        <taxon>Gunneridae</taxon>
        <taxon>Pentapetalae</taxon>
        <taxon>asterids</taxon>
        <taxon>lamiids</taxon>
        <taxon>Lamiales</taxon>
        <taxon>Orobanchaceae</taxon>
        <taxon>Orobanchaceae incertae sedis</taxon>
        <taxon>Phtheirospermum</taxon>
    </lineage>
</organism>
<evidence type="ECO:0000256" key="4">
    <source>
        <dbReference type="ARBA" id="ARBA00022989"/>
    </source>
</evidence>
<dbReference type="InterPro" id="IPR000620">
    <property type="entry name" value="EamA_dom"/>
</dbReference>
<keyword evidence="4 6" id="KW-1133">Transmembrane helix</keyword>
<evidence type="ECO:0000313" key="9">
    <source>
        <dbReference type="EMBL" id="GFP98654.1"/>
    </source>
</evidence>